<dbReference type="InterPro" id="IPR015943">
    <property type="entry name" value="WD40/YVTN_repeat-like_dom_sf"/>
</dbReference>
<dbReference type="OrthoDB" id="2615105at2759"/>
<dbReference type="EMBL" id="KB446403">
    <property type="protein sequence ID" value="EMD30282.1"/>
    <property type="molecule type" value="Genomic_DNA"/>
</dbReference>
<proteinExistence type="predicted"/>
<evidence type="ECO:0000313" key="2">
    <source>
        <dbReference type="EMBL" id="EMD30282.1"/>
    </source>
</evidence>
<dbReference type="Pfam" id="PF00400">
    <property type="entry name" value="WD40"/>
    <property type="match status" value="1"/>
</dbReference>
<dbReference type="SMART" id="SM00320">
    <property type="entry name" value="WD40"/>
    <property type="match status" value="1"/>
</dbReference>
<organism evidence="2 3">
    <name type="scientific">Ceriporiopsis subvermispora (strain B)</name>
    <name type="common">White-rot fungus</name>
    <name type="synonym">Gelatoporia subvermispora</name>
    <dbReference type="NCBI Taxonomy" id="914234"/>
    <lineage>
        <taxon>Eukaryota</taxon>
        <taxon>Fungi</taxon>
        <taxon>Dikarya</taxon>
        <taxon>Basidiomycota</taxon>
        <taxon>Agaricomycotina</taxon>
        <taxon>Agaricomycetes</taxon>
        <taxon>Polyporales</taxon>
        <taxon>Gelatoporiaceae</taxon>
        <taxon>Gelatoporia</taxon>
    </lineage>
</organism>
<dbReference type="PROSITE" id="PS50082">
    <property type="entry name" value="WD_REPEATS_2"/>
    <property type="match status" value="1"/>
</dbReference>
<feature type="non-terminal residue" evidence="2">
    <location>
        <position position="120"/>
    </location>
</feature>
<keyword evidence="3" id="KW-1185">Reference proteome</keyword>
<dbReference type="InterPro" id="IPR001680">
    <property type="entry name" value="WD40_rpt"/>
</dbReference>
<name>M2QWE0_CERS8</name>
<dbReference type="Proteomes" id="UP000016930">
    <property type="component" value="Unassembled WGS sequence"/>
</dbReference>
<keyword evidence="1" id="KW-0853">WD repeat</keyword>
<dbReference type="InterPro" id="IPR036322">
    <property type="entry name" value="WD40_repeat_dom_sf"/>
</dbReference>
<protein>
    <submittedName>
        <fullName evidence="2">Uncharacterized protein</fullName>
    </submittedName>
</protein>
<dbReference type="SUPFAM" id="SSF50978">
    <property type="entry name" value="WD40 repeat-like"/>
    <property type="match status" value="1"/>
</dbReference>
<evidence type="ECO:0000256" key="1">
    <source>
        <dbReference type="PROSITE-ProRule" id="PRU00221"/>
    </source>
</evidence>
<dbReference type="Gene3D" id="2.130.10.10">
    <property type="entry name" value="YVTN repeat-like/Quinoprotein amine dehydrogenase"/>
    <property type="match status" value="1"/>
</dbReference>
<dbReference type="HOGENOM" id="CLU_2055203_0_0_1"/>
<evidence type="ECO:0000313" key="3">
    <source>
        <dbReference type="Proteomes" id="UP000016930"/>
    </source>
</evidence>
<reference evidence="2 3" key="1">
    <citation type="journal article" date="2012" name="Proc. Natl. Acad. Sci. U.S.A.">
        <title>Comparative genomics of Ceriporiopsis subvermispora and Phanerochaete chrysosporium provide insight into selective ligninolysis.</title>
        <authorList>
            <person name="Fernandez-Fueyo E."/>
            <person name="Ruiz-Duenas F.J."/>
            <person name="Ferreira P."/>
            <person name="Floudas D."/>
            <person name="Hibbett D.S."/>
            <person name="Canessa P."/>
            <person name="Larrondo L.F."/>
            <person name="James T.Y."/>
            <person name="Seelenfreund D."/>
            <person name="Lobos S."/>
            <person name="Polanco R."/>
            <person name="Tello M."/>
            <person name="Honda Y."/>
            <person name="Watanabe T."/>
            <person name="Watanabe T."/>
            <person name="Ryu J.S."/>
            <person name="Kubicek C.P."/>
            <person name="Schmoll M."/>
            <person name="Gaskell J."/>
            <person name="Hammel K.E."/>
            <person name="St John F.J."/>
            <person name="Vanden Wymelenberg A."/>
            <person name="Sabat G."/>
            <person name="Splinter BonDurant S."/>
            <person name="Syed K."/>
            <person name="Yadav J.S."/>
            <person name="Doddapaneni H."/>
            <person name="Subramanian V."/>
            <person name="Lavin J.L."/>
            <person name="Oguiza J.A."/>
            <person name="Perez G."/>
            <person name="Pisabarro A.G."/>
            <person name="Ramirez L."/>
            <person name="Santoyo F."/>
            <person name="Master E."/>
            <person name="Coutinho P.M."/>
            <person name="Henrissat B."/>
            <person name="Lombard V."/>
            <person name="Magnuson J.K."/>
            <person name="Kuees U."/>
            <person name="Hori C."/>
            <person name="Igarashi K."/>
            <person name="Samejima M."/>
            <person name="Held B.W."/>
            <person name="Barry K.W."/>
            <person name="LaButti K.M."/>
            <person name="Lapidus A."/>
            <person name="Lindquist E.A."/>
            <person name="Lucas S.M."/>
            <person name="Riley R."/>
            <person name="Salamov A.A."/>
            <person name="Hoffmeister D."/>
            <person name="Schwenk D."/>
            <person name="Hadar Y."/>
            <person name="Yarden O."/>
            <person name="de Vries R.P."/>
            <person name="Wiebenga A."/>
            <person name="Stenlid J."/>
            <person name="Eastwood D."/>
            <person name="Grigoriev I.V."/>
            <person name="Berka R.M."/>
            <person name="Blanchette R.A."/>
            <person name="Kersten P."/>
            <person name="Martinez A.T."/>
            <person name="Vicuna R."/>
            <person name="Cullen D."/>
        </authorList>
    </citation>
    <scope>NUCLEOTIDE SEQUENCE [LARGE SCALE GENOMIC DNA]</scope>
    <source>
        <strain evidence="2 3">B</strain>
    </source>
</reference>
<feature type="repeat" description="WD" evidence="1">
    <location>
        <begin position="12"/>
        <end position="43"/>
    </location>
</feature>
<dbReference type="AlphaFoldDB" id="M2QWE0"/>
<dbReference type="PROSITE" id="PS50294">
    <property type="entry name" value="WD_REPEATS_REGION"/>
    <property type="match status" value="1"/>
</dbReference>
<sequence>MLARGQALLEPLDAHTEAVNAVAFSPDGTRIVSGSRDNTLRVFGMMSDNAHVPAARPRVAFSPNIHHFPSAVGTSNSDSSSPLLSSLDFHRHHPISGDRPHCDHVSSGGIDDSFNPHSLY</sequence>
<accession>M2QWE0</accession>
<gene>
    <name evidence="2" type="ORF">CERSUDRAFT_120403</name>
</gene>